<dbReference type="InterPro" id="IPR011042">
    <property type="entry name" value="6-blade_b-propeller_TolB-like"/>
</dbReference>
<dbReference type="AlphaFoldDB" id="A0A370I3A5"/>
<protein>
    <submittedName>
        <fullName evidence="2">Uncharacterized protein</fullName>
    </submittedName>
</protein>
<dbReference type="RefSeq" id="WP_067998361.1">
    <property type="nucleotide sequence ID" value="NZ_QQBC01000007.1"/>
</dbReference>
<dbReference type="SMART" id="SM00135">
    <property type="entry name" value="LY"/>
    <property type="match status" value="4"/>
</dbReference>
<reference evidence="2 3" key="1">
    <citation type="submission" date="2018-07" db="EMBL/GenBank/DDBJ databases">
        <title>Genomic Encyclopedia of Type Strains, Phase IV (KMG-IV): sequencing the most valuable type-strain genomes for metagenomic binning, comparative biology and taxonomic classification.</title>
        <authorList>
            <person name="Goeker M."/>
        </authorList>
    </citation>
    <scope>NUCLEOTIDE SEQUENCE [LARGE SCALE GENOMIC DNA]</scope>
    <source>
        <strain evidence="2 3">DSM 44290</strain>
    </source>
</reference>
<proteinExistence type="predicted"/>
<dbReference type="STRING" id="1210086.GCA_001613105_03228"/>
<comment type="caution">
    <text evidence="2">The sequence shown here is derived from an EMBL/GenBank/DDBJ whole genome shotgun (WGS) entry which is preliminary data.</text>
</comment>
<sequence length="301" mass="31932">MFKSLLVLGIASGTIDRIDLSDNSVRTIVDDAGPAPDGLAFDPATDRIFWTTMGMPRGGSSREPDFSQRNGSLRSARLDGSDPRYVLPVGAITTGKQLTADFAAGRLYWSDREGCRVSRVDTDGTGLTDLIVNVPTADTTAECVGVAVDPVGGWLYWTQKGPAKGGRGRILRAGLDMPPGETAADRSDIEILWDGLPEPIDLHLDPATATLYWTDRGAEPLGNTLNRARIPGRGEPGERPEILARGFGEAIGLAVDTDAGFAYVTDLAGTVRAVPLDISSNAKEYVIARLPGRQLTGIAGI</sequence>
<dbReference type="PANTHER" id="PTHR46513">
    <property type="entry name" value="VITELLOGENIN RECEPTOR-LIKE PROTEIN-RELATED-RELATED"/>
    <property type="match status" value="1"/>
</dbReference>
<accession>A0A370I3A5</accession>
<dbReference type="EMBL" id="QQBC01000007">
    <property type="protein sequence ID" value="RDI65070.1"/>
    <property type="molecule type" value="Genomic_DNA"/>
</dbReference>
<dbReference type="Proteomes" id="UP000254869">
    <property type="component" value="Unassembled WGS sequence"/>
</dbReference>
<dbReference type="SUPFAM" id="SSF63825">
    <property type="entry name" value="YWTD domain"/>
    <property type="match status" value="1"/>
</dbReference>
<evidence type="ECO:0000256" key="1">
    <source>
        <dbReference type="SAM" id="MobiDB-lite"/>
    </source>
</evidence>
<gene>
    <name evidence="2" type="ORF">DFR76_107448</name>
</gene>
<name>A0A370I3A5_9NOCA</name>
<evidence type="ECO:0000313" key="2">
    <source>
        <dbReference type="EMBL" id="RDI65070.1"/>
    </source>
</evidence>
<keyword evidence="3" id="KW-1185">Reference proteome</keyword>
<dbReference type="InterPro" id="IPR050778">
    <property type="entry name" value="Cueball_EGF_LRP_Nidogen"/>
</dbReference>
<evidence type="ECO:0000313" key="3">
    <source>
        <dbReference type="Proteomes" id="UP000254869"/>
    </source>
</evidence>
<dbReference type="InterPro" id="IPR000033">
    <property type="entry name" value="LDLR_classB_rpt"/>
</dbReference>
<organism evidence="2 3">
    <name type="scientific">Nocardia pseudobrasiliensis</name>
    <dbReference type="NCBI Taxonomy" id="45979"/>
    <lineage>
        <taxon>Bacteria</taxon>
        <taxon>Bacillati</taxon>
        <taxon>Actinomycetota</taxon>
        <taxon>Actinomycetes</taxon>
        <taxon>Mycobacteriales</taxon>
        <taxon>Nocardiaceae</taxon>
        <taxon>Nocardia</taxon>
    </lineage>
</organism>
<feature type="region of interest" description="Disordered" evidence="1">
    <location>
        <begin position="54"/>
        <end position="74"/>
    </location>
</feature>
<dbReference type="Gene3D" id="2.120.10.30">
    <property type="entry name" value="TolB, C-terminal domain"/>
    <property type="match status" value="2"/>
</dbReference>